<dbReference type="AlphaFoldDB" id="A0AAN7PUB4"/>
<comment type="caution">
    <text evidence="1">The sequence shown here is derived from an EMBL/GenBank/DDBJ whole genome shotgun (WGS) entry which is preliminary data.</text>
</comment>
<sequence>MLFSLALLPLHDVEDEFLQITEEFPELDGKEHFLNYFEFTYVRGRQMQNGRRRNPLFSPEIWNHHISVTEELARMTNSIEGWHFGLKSLFQCSHPTVWQFIDRLQKEISLQHSYYLQHISGQRIPQKKKYRDLNTRIEQIVASYDPDNKMQYLRTLAHVF</sequence>
<evidence type="ECO:0000313" key="2">
    <source>
        <dbReference type="Proteomes" id="UP001353858"/>
    </source>
</evidence>
<dbReference type="EMBL" id="JARPUR010000004">
    <property type="protein sequence ID" value="KAK4877489.1"/>
    <property type="molecule type" value="Genomic_DNA"/>
</dbReference>
<dbReference type="Proteomes" id="UP001353858">
    <property type="component" value="Unassembled WGS sequence"/>
</dbReference>
<accession>A0AAN7PUB4</accession>
<reference evidence="2" key="1">
    <citation type="submission" date="2023-01" db="EMBL/GenBank/DDBJ databases">
        <title>Key to firefly adult light organ development and bioluminescence: homeobox transcription factors regulate luciferase expression and transportation to peroxisome.</title>
        <authorList>
            <person name="Fu X."/>
        </authorList>
    </citation>
    <scope>NUCLEOTIDE SEQUENCE [LARGE SCALE GENOMIC DNA]</scope>
</reference>
<proteinExistence type="predicted"/>
<protein>
    <recommendedName>
        <fullName evidence="3">MULE domain-containing protein</fullName>
    </recommendedName>
</protein>
<gene>
    <name evidence="1" type="ORF">RN001_009995</name>
</gene>
<evidence type="ECO:0000313" key="1">
    <source>
        <dbReference type="EMBL" id="KAK4877489.1"/>
    </source>
</evidence>
<organism evidence="1 2">
    <name type="scientific">Aquatica leii</name>
    <dbReference type="NCBI Taxonomy" id="1421715"/>
    <lineage>
        <taxon>Eukaryota</taxon>
        <taxon>Metazoa</taxon>
        <taxon>Ecdysozoa</taxon>
        <taxon>Arthropoda</taxon>
        <taxon>Hexapoda</taxon>
        <taxon>Insecta</taxon>
        <taxon>Pterygota</taxon>
        <taxon>Neoptera</taxon>
        <taxon>Endopterygota</taxon>
        <taxon>Coleoptera</taxon>
        <taxon>Polyphaga</taxon>
        <taxon>Elateriformia</taxon>
        <taxon>Elateroidea</taxon>
        <taxon>Lampyridae</taxon>
        <taxon>Luciolinae</taxon>
        <taxon>Aquatica</taxon>
    </lineage>
</organism>
<evidence type="ECO:0008006" key="3">
    <source>
        <dbReference type="Google" id="ProtNLM"/>
    </source>
</evidence>
<name>A0AAN7PUB4_9COLE</name>
<keyword evidence="2" id="KW-1185">Reference proteome</keyword>